<dbReference type="PANTHER" id="PTHR12151:SF25">
    <property type="entry name" value="LINALOOL DEHYDRATASE_ISOMERASE DOMAIN-CONTAINING PROTEIN"/>
    <property type="match status" value="1"/>
</dbReference>
<evidence type="ECO:0000256" key="3">
    <source>
        <dbReference type="PIRSR" id="PIRSR603782-2"/>
    </source>
</evidence>
<sequence>MTVMMFAVQRRRNAGTRSGVVSANMARTPEEPSCTPRLGEITRAPLVAANLRHLGHGHASAPRLFAYRAVVNRTARRLRTVTSVAAAAGCLVVLAGCGGGASHAVSTPGASIGTSTDQALPKAILDLPFTDSTGKTVHLSDYAGKTIVISDTMTLCQETCPLDTATVVQTARDEDKAGMKNVVYLSITVDPTRDTTPQIAAYRKLYSPAPSNWLMLTGSTSNVNTLWMFFGVWRQKTTDSGTAPKNWRTGKPLTYDISHSDEVFFLDQHGHERFILEGPPVTKESEIPKTVYTFMSASGHKNVLKPATTAWTESQAREVLRWVNQV</sequence>
<feature type="binding site" evidence="2">
    <location>
        <position position="156"/>
    </location>
    <ligand>
        <name>Cu cation</name>
        <dbReference type="ChEBI" id="CHEBI:23378"/>
    </ligand>
</feature>
<evidence type="ECO:0000313" key="5">
    <source>
        <dbReference type="Proteomes" id="UP000320244"/>
    </source>
</evidence>
<dbReference type="Gene3D" id="3.40.30.10">
    <property type="entry name" value="Glutaredoxin"/>
    <property type="match status" value="1"/>
</dbReference>
<keyword evidence="5" id="KW-1185">Reference proteome</keyword>
<protein>
    <submittedName>
        <fullName evidence="4">SCO family protein</fullName>
    </submittedName>
</protein>
<dbReference type="OrthoDB" id="4859715at2"/>
<feature type="disulfide bond" description="Redox-active" evidence="3">
    <location>
        <begin position="156"/>
        <end position="160"/>
    </location>
</feature>
<keyword evidence="2" id="KW-0186">Copper</keyword>
<reference evidence="4 5" key="1">
    <citation type="submission" date="2019-05" db="EMBL/GenBank/DDBJ databases">
        <authorList>
            <person name="Lee S.D."/>
        </authorList>
    </citation>
    <scope>NUCLEOTIDE SEQUENCE [LARGE SCALE GENOMIC DNA]</scope>
    <source>
        <strain evidence="4 5">C5-26</strain>
    </source>
</reference>
<evidence type="ECO:0000256" key="2">
    <source>
        <dbReference type="PIRSR" id="PIRSR603782-1"/>
    </source>
</evidence>
<comment type="similarity">
    <text evidence="1">Belongs to the SCO1/2 family.</text>
</comment>
<comment type="caution">
    <text evidence="4">The sequence shown here is derived from an EMBL/GenBank/DDBJ whole genome shotgun (WGS) entry which is preliminary data.</text>
</comment>
<evidence type="ECO:0000256" key="1">
    <source>
        <dbReference type="ARBA" id="ARBA00010996"/>
    </source>
</evidence>
<keyword evidence="2" id="KW-0479">Metal-binding</keyword>
<keyword evidence="3" id="KW-1015">Disulfide bond</keyword>
<reference evidence="4 5" key="2">
    <citation type="submission" date="2019-08" db="EMBL/GenBank/DDBJ databases">
        <title>Jejuicoccus antrihumi gen. nov., sp. nov., a new member of the family Dermacoccaceae isolated from a cave.</title>
        <authorList>
            <person name="Schumann P."/>
            <person name="Kim I.S."/>
        </authorList>
    </citation>
    <scope>NUCLEOTIDE SEQUENCE [LARGE SCALE GENOMIC DNA]</scope>
    <source>
        <strain evidence="4 5">C5-26</strain>
    </source>
</reference>
<accession>A0A563E9C3</accession>
<feature type="binding site" evidence="2">
    <location>
        <position position="160"/>
    </location>
    <ligand>
        <name>Cu cation</name>
        <dbReference type="ChEBI" id="CHEBI:23378"/>
    </ligand>
</feature>
<dbReference type="EMBL" id="VCQV01000001">
    <property type="protein sequence ID" value="TWP39045.1"/>
    <property type="molecule type" value="Genomic_DNA"/>
</dbReference>
<dbReference type="PANTHER" id="PTHR12151">
    <property type="entry name" value="ELECTRON TRANSPORT PROTIN SCO1/SENC FAMILY MEMBER"/>
    <property type="match status" value="1"/>
</dbReference>
<dbReference type="SUPFAM" id="SSF52833">
    <property type="entry name" value="Thioredoxin-like"/>
    <property type="match status" value="1"/>
</dbReference>
<evidence type="ECO:0000313" key="4">
    <source>
        <dbReference type="EMBL" id="TWP39045.1"/>
    </source>
</evidence>
<organism evidence="4 5">
    <name type="scientific">Leekyejoonella antrihumi</name>
    <dbReference type="NCBI Taxonomy" id="1660198"/>
    <lineage>
        <taxon>Bacteria</taxon>
        <taxon>Bacillati</taxon>
        <taxon>Actinomycetota</taxon>
        <taxon>Actinomycetes</taxon>
        <taxon>Micrococcales</taxon>
        <taxon>Dermacoccaceae</taxon>
        <taxon>Leekyejoonella</taxon>
    </lineage>
</organism>
<dbReference type="InterPro" id="IPR036249">
    <property type="entry name" value="Thioredoxin-like_sf"/>
</dbReference>
<dbReference type="CDD" id="cd02968">
    <property type="entry name" value="SCO"/>
    <property type="match status" value="1"/>
</dbReference>
<dbReference type="AlphaFoldDB" id="A0A563E9C3"/>
<gene>
    <name evidence="4" type="ORF">FGL98_01265</name>
</gene>
<dbReference type="GO" id="GO:0046872">
    <property type="term" value="F:metal ion binding"/>
    <property type="evidence" value="ECO:0007669"/>
    <property type="project" value="UniProtKB-KW"/>
</dbReference>
<dbReference type="Proteomes" id="UP000320244">
    <property type="component" value="Unassembled WGS sequence"/>
</dbReference>
<dbReference type="InterPro" id="IPR003782">
    <property type="entry name" value="SCO1/SenC"/>
</dbReference>
<dbReference type="Pfam" id="PF02630">
    <property type="entry name" value="SCO1-SenC"/>
    <property type="match status" value="1"/>
</dbReference>
<proteinExistence type="inferred from homology"/>
<name>A0A563E9C3_9MICO</name>